<evidence type="ECO:0000313" key="4">
    <source>
        <dbReference type="Proteomes" id="UP001205185"/>
    </source>
</evidence>
<reference evidence="3 4" key="1">
    <citation type="submission" date="2022-06" db="EMBL/GenBank/DDBJ databases">
        <title>Genomic Encyclopedia of Archaeal and Bacterial Type Strains, Phase II (KMG-II): from individual species to whole genera.</title>
        <authorList>
            <person name="Goeker M."/>
        </authorList>
    </citation>
    <scope>NUCLEOTIDE SEQUENCE [LARGE SCALE GENOMIC DNA]</scope>
    <source>
        <strain evidence="3 4">DSM 44255</strain>
    </source>
</reference>
<keyword evidence="4" id="KW-1185">Reference proteome</keyword>
<dbReference type="Proteomes" id="UP001205185">
    <property type="component" value="Unassembled WGS sequence"/>
</dbReference>
<keyword evidence="2" id="KW-0812">Transmembrane</keyword>
<protein>
    <submittedName>
        <fullName evidence="3">Uncharacterized protein</fullName>
    </submittedName>
</protein>
<evidence type="ECO:0000256" key="2">
    <source>
        <dbReference type="SAM" id="Phobius"/>
    </source>
</evidence>
<organism evidence="3 4">
    <name type="scientific">Actinokineospora diospyrosa</name>
    <dbReference type="NCBI Taxonomy" id="103728"/>
    <lineage>
        <taxon>Bacteria</taxon>
        <taxon>Bacillati</taxon>
        <taxon>Actinomycetota</taxon>
        <taxon>Actinomycetes</taxon>
        <taxon>Pseudonocardiales</taxon>
        <taxon>Pseudonocardiaceae</taxon>
        <taxon>Actinokineospora</taxon>
    </lineage>
</organism>
<keyword evidence="2" id="KW-1133">Transmembrane helix</keyword>
<dbReference type="EMBL" id="JAMTCO010000012">
    <property type="protein sequence ID" value="MCP2272426.1"/>
    <property type="molecule type" value="Genomic_DNA"/>
</dbReference>
<feature type="compositionally biased region" description="Polar residues" evidence="1">
    <location>
        <begin position="1"/>
        <end position="16"/>
    </location>
</feature>
<name>A0ABT1IIF3_9PSEU</name>
<feature type="compositionally biased region" description="Pro residues" evidence="1">
    <location>
        <begin position="206"/>
        <end position="219"/>
    </location>
</feature>
<accession>A0ABT1IIF3</accession>
<proteinExistence type="predicted"/>
<evidence type="ECO:0000256" key="1">
    <source>
        <dbReference type="SAM" id="MobiDB-lite"/>
    </source>
</evidence>
<feature type="region of interest" description="Disordered" evidence="1">
    <location>
        <begin position="162"/>
        <end position="251"/>
    </location>
</feature>
<comment type="caution">
    <text evidence="3">The sequence shown here is derived from an EMBL/GenBank/DDBJ whole genome shotgun (WGS) entry which is preliminary data.</text>
</comment>
<feature type="compositionally biased region" description="Low complexity" evidence="1">
    <location>
        <begin position="220"/>
        <end position="229"/>
    </location>
</feature>
<feature type="compositionally biased region" description="Acidic residues" evidence="1">
    <location>
        <begin position="26"/>
        <end position="54"/>
    </location>
</feature>
<feature type="region of interest" description="Disordered" evidence="1">
    <location>
        <begin position="1"/>
        <end position="60"/>
    </location>
</feature>
<gene>
    <name evidence="3" type="ORF">LV75_004952</name>
</gene>
<dbReference type="RefSeq" id="WP_253889341.1">
    <property type="nucleotide sequence ID" value="NZ_BAAAVB010000001.1"/>
</dbReference>
<sequence length="362" mass="38049">MAPSDGQANAPDSVNNPEDPAAYDFDVVDYDDDDRADIDDGDSVNCPDDSDGSEVEPGKHRACGTRARRVRGVGAHSRTSAARAADDTDVLPVVGATVRVDRPATGLAKFDLGSIPASVTPPRSWRHAAWFAVTSAMLVVLGLTYAAVTLMTGPRRPDVVEALPGLPSQFPRPMTDAPSGLTATPDRSQSAVPSTTTAGSPTPGSAAPPPEPPPAPPSSPGSAAIGPSTTDSGPGAFFEPEQPTGAAKRSTVVTPMLVVPANDPDTMGDRTEAYYRDVVADPDAAFAMTSGQLRRQGQEQIQRRYAGVTRVQVERIVIDPTRARTRSVLRVFREDGSVSTEQRELTFSYGDDPLITADKTAA</sequence>
<evidence type="ECO:0000313" key="3">
    <source>
        <dbReference type="EMBL" id="MCP2272426.1"/>
    </source>
</evidence>
<feature type="transmembrane region" description="Helical" evidence="2">
    <location>
        <begin position="128"/>
        <end position="148"/>
    </location>
</feature>
<keyword evidence="2" id="KW-0472">Membrane</keyword>
<feature type="compositionally biased region" description="Low complexity" evidence="1">
    <location>
        <begin position="190"/>
        <end position="205"/>
    </location>
</feature>